<evidence type="ECO:0000256" key="2">
    <source>
        <dbReference type="ARBA" id="ARBA00009236"/>
    </source>
</evidence>
<keyword evidence="3 5" id="KW-0663">Pyridoxal phosphate</keyword>
<dbReference type="SUPFAM" id="SSF53383">
    <property type="entry name" value="PLP-dependent transferases"/>
    <property type="match status" value="1"/>
</dbReference>
<dbReference type="RefSeq" id="WP_164336764.1">
    <property type="nucleotide sequence ID" value="NZ_JAAGMD010000725.1"/>
</dbReference>
<dbReference type="PANTHER" id="PTHR21152:SF40">
    <property type="entry name" value="ALANINE--GLYOXYLATE AMINOTRANSFERASE"/>
    <property type="match status" value="1"/>
</dbReference>
<dbReference type="InterPro" id="IPR000192">
    <property type="entry name" value="Aminotrans_V_dom"/>
</dbReference>
<gene>
    <name evidence="7" type="ORF">G3I53_26145</name>
</gene>
<dbReference type="InterPro" id="IPR015424">
    <property type="entry name" value="PyrdxlP-dep_Trfase"/>
</dbReference>
<dbReference type="Gene3D" id="3.90.1150.10">
    <property type="entry name" value="Aspartate Aminotransferase, domain 1"/>
    <property type="match status" value="1"/>
</dbReference>
<evidence type="ECO:0000259" key="6">
    <source>
        <dbReference type="Pfam" id="PF00266"/>
    </source>
</evidence>
<dbReference type="Pfam" id="PF00266">
    <property type="entry name" value="Aminotran_5"/>
    <property type="match status" value="1"/>
</dbReference>
<evidence type="ECO:0000256" key="1">
    <source>
        <dbReference type="ARBA" id="ARBA00001933"/>
    </source>
</evidence>
<comment type="similarity">
    <text evidence="2">Belongs to the class-V pyridoxal-phosphate-dependent aminotransferase family.</text>
</comment>
<sequence length="382" mass="39871">MKKYRLMVPGPTAAPPEVTAAGALPAIDERIPRFASQFDRVTGNLRAIFETDSDVLMLMSSTTGACESTIQNLFSPGERVLVANNGFFAERWAAMCRAFGLDVVELAFEWGESVDAARVADTLAADPSITGAVCVHCETSTGAVSDMDAFAEATRDVVSVVDAASSLGALPLRCADRGLDVVVSGCQKALMTPAGLSFVAISERAWQAHQAATMPRFYFDWTQIKTALAERGATPFTPATTLIGQLDVALDRILTEGLDEVCQRHATACTVARAGLAALGFDMLIPAGTGSVVTAARTPPGVDADKLVRTLLDEHGVQITGGVGRLAGRVIRLGHCGEVDAYDVITAISAVELAITAAGHQVQPGTGVSAAQRALAALEGAR</sequence>
<evidence type="ECO:0000256" key="3">
    <source>
        <dbReference type="ARBA" id="ARBA00022898"/>
    </source>
</evidence>
<dbReference type="GO" id="GO:0019265">
    <property type="term" value="P:glycine biosynthetic process, by transamination of glyoxylate"/>
    <property type="evidence" value="ECO:0007669"/>
    <property type="project" value="TreeGrafter"/>
</dbReference>
<dbReference type="InterPro" id="IPR015421">
    <property type="entry name" value="PyrdxlP-dep_Trfase_major"/>
</dbReference>
<comment type="caution">
    <text evidence="7">The sequence shown here is derived from an EMBL/GenBank/DDBJ whole genome shotgun (WGS) entry which is preliminary data.</text>
</comment>
<dbReference type="GO" id="GO:0004760">
    <property type="term" value="F:L-serine-pyruvate transaminase activity"/>
    <property type="evidence" value="ECO:0007669"/>
    <property type="project" value="TreeGrafter"/>
</dbReference>
<reference evidence="7" key="1">
    <citation type="submission" date="2020-01" db="EMBL/GenBank/DDBJ databases">
        <title>Insect and environment-associated Actinomycetes.</title>
        <authorList>
            <person name="Currrie C."/>
            <person name="Chevrette M."/>
            <person name="Carlson C."/>
            <person name="Stubbendieck R."/>
            <person name="Wendt-Pienkowski E."/>
        </authorList>
    </citation>
    <scope>NUCLEOTIDE SEQUENCE</scope>
    <source>
        <strain evidence="7">SID14436</strain>
    </source>
</reference>
<accession>A0A6G3R1G3</accession>
<dbReference type="EMBL" id="JAAGMD010000725">
    <property type="protein sequence ID" value="NEA89432.1"/>
    <property type="molecule type" value="Genomic_DNA"/>
</dbReference>
<dbReference type="InterPro" id="IPR015422">
    <property type="entry name" value="PyrdxlP-dep_Trfase_small"/>
</dbReference>
<dbReference type="GO" id="GO:0008453">
    <property type="term" value="F:alanine-glyoxylate transaminase activity"/>
    <property type="evidence" value="ECO:0007669"/>
    <property type="project" value="TreeGrafter"/>
</dbReference>
<dbReference type="InterPro" id="IPR024169">
    <property type="entry name" value="SP_NH2Trfase/AEP_transaminase"/>
</dbReference>
<evidence type="ECO:0000256" key="5">
    <source>
        <dbReference type="PIRSR" id="PIRSR000524-50"/>
    </source>
</evidence>
<comment type="cofactor">
    <cofactor evidence="1 5">
        <name>pyridoxal 5'-phosphate</name>
        <dbReference type="ChEBI" id="CHEBI:597326"/>
    </cofactor>
</comment>
<evidence type="ECO:0000256" key="4">
    <source>
        <dbReference type="PIRSR" id="PIRSR000524-1"/>
    </source>
</evidence>
<keyword evidence="7" id="KW-0808">Transferase</keyword>
<dbReference type="PANTHER" id="PTHR21152">
    <property type="entry name" value="AMINOTRANSFERASE CLASS V"/>
    <property type="match status" value="1"/>
</dbReference>
<dbReference type="Gene3D" id="3.40.640.10">
    <property type="entry name" value="Type I PLP-dependent aspartate aminotransferase-like (Major domain)"/>
    <property type="match status" value="1"/>
</dbReference>
<feature type="binding site" evidence="4">
    <location>
        <position position="332"/>
    </location>
    <ligand>
        <name>substrate</name>
    </ligand>
</feature>
<name>A0A6G3R1G3_9ACTN</name>
<keyword evidence="7" id="KW-0032">Aminotransferase</keyword>
<proteinExistence type="inferred from homology"/>
<organism evidence="7">
    <name type="scientific">Streptomyces sp. SID14436</name>
    <dbReference type="NCBI Taxonomy" id="2706070"/>
    <lineage>
        <taxon>Bacteria</taxon>
        <taxon>Bacillati</taxon>
        <taxon>Actinomycetota</taxon>
        <taxon>Actinomycetes</taxon>
        <taxon>Kitasatosporales</taxon>
        <taxon>Streptomycetaceae</taxon>
        <taxon>Streptomyces</taxon>
    </lineage>
</organism>
<feature type="modified residue" description="N6-(pyridoxal phosphate)lysine" evidence="5">
    <location>
        <position position="188"/>
    </location>
</feature>
<dbReference type="AlphaFoldDB" id="A0A6G3R1G3"/>
<protein>
    <submittedName>
        <fullName evidence="7">Alanine--glyoxylate aminotransferase family protein</fullName>
    </submittedName>
</protein>
<dbReference type="PIRSF" id="PIRSF000524">
    <property type="entry name" value="SPT"/>
    <property type="match status" value="1"/>
</dbReference>
<feature type="domain" description="Aminotransferase class V" evidence="6">
    <location>
        <begin position="34"/>
        <end position="322"/>
    </location>
</feature>
<evidence type="ECO:0000313" key="7">
    <source>
        <dbReference type="EMBL" id="NEA89432.1"/>
    </source>
</evidence>